<comment type="similarity">
    <text evidence="1">Belongs to the recoverin family.</text>
</comment>
<dbReference type="PROSITE" id="PS50222">
    <property type="entry name" value="EF_HAND_2"/>
    <property type="match status" value="1"/>
</dbReference>
<dbReference type="AlphaFoldDB" id="A0A815NGP9"/>
<dbReference type="PANTHER" id="PTHR23055:SF178">
    <property type="entry name" value="NEUROCALCIN HOMOLOG"/>
    <property type="match status" value="1"/>
</dbReference>
<dbReference type="InterPro" id="IPR002048">
    <property type="entry name" value="EF_hand_dom"/>
</dbReference>
<dbReference type="InterPro" id="IPR028846">
    <property type="entry name" value="Recoverin"/>
</dbReference>
<evidence type="ECO:0000256" key="1">
    <source>
        <dbReference type="ARBA" id="ARBA00006049"/>
    </source>
</evidence>
<dbReference type="GO" id="GO:0005509">
    <property type="term" value="F:calcium ion binding"/>
    <property type="evidence" value="ECO:0007669"/>
    <property type="project" value="InterPro"/>
</dbReference>
<comment type="caution">
    <text evidence="7">The sequence shown here is derived from an EMBL/GenBank/DDBJ whole genome shotgun (WGS) entry which is preliminary data.</text>
</comment>
<keyword evidence="4" id="KW-0677">Repeat</keyword>
<dbReference type="Proteomes" id="UP000663828">
    <property type="component" value="Unassembled WGS sequence"/>
</dbReference>
<keyword evidence="8" id="KW-1185">Reference proteome</keyword>
<keyword evidence="3" id="KW-0479">Metal-binding</keyword>
<sequence>MPDSVNKNLLDNEGMCELLHRAVWKRLEPKQEYSQEKESPKFDRPILPTVFKHECPSGKMNLGQFRKYYDQVVRFQDRDGNLANHMYAVFDKNHDVSIDFNFNEHVLAFGAINRKDMNTELRLVFELLDQLGDGLISYDEIEKFITISLKITDPNETQSPNDSFSASLVPIQTRNGRRNSLLMGAKQI</sequence>
<dbReference type="SUPFAM" id="SSF47473">
    <property type="entry name" value="EF-hand"/>
    <property type="match status" value="1"/>
</dbReference>
<feature type="domain" description="EF-hand" evidence="6">
    <location>
        <begin position="116"/>
        <end position="151"/>
    </location>
</feature>
<dbReference type="InterPro" id="IPR011992">
    <property type="entry name" value="EF-hand-dom_pair"/>
</dbReference>
<evidence type="ECO:0000256" key="4">
    <source>
        <dbReference type="ARBA" id="ARBA00022737"/>
    </source>
</evidence>
<evidence type="ECO:0000313" key="8">
    <source>
        <dbReference type="Proteomes" id="UP000663828"/>
    </source>
</evidence>
<evidence type="ECO:0000256" key="2">
    <source>
        <dbReference type="ARBA" id="ARBA00022707"/>
    </source>
</evidence>
<proteinExistence type="inferred from homology"/>
<evidence type="ECO:0000313" key="7">
    <source>
        <dbReference type="EMBL" id="CAF1429335.1"/>
    </source>
</evidence>
<evidence type="ECO:0000259" key="6">
    <source>
        <dbReference type="PROSITE" id="PS50222"/>
    </source>
</evidence>
<dbReference type="PANTHER" id="PTHR23055">
    <property type="entry name" value="CALCIUM BINDING PROTEINS"/>
    <property type="match status" value="1"/>
</dbReference>
<evidence type="ECO:0000256" key="5">
    <source>
        <dbReference type="ARBA" id="ARBA00023288"/>
    </source>
</evidence>
<keyword evidence="2" id="KW-0519">Myristate</keyword>
<gene>
    <name evidence="7" type="ORF">XAT740_LOCUS35681</name>
</gene>
<organism evidence="7 8">
    <name type="scientific">Adineta ricciae</name>
    <name type="common">Rotifer</name>
    <dbReference type="NCBI Taxonomy" id="249248"/>
    <lineage>
        <taxon>Eukaryota</taxon>
        <taxon>Metazoa</taxon>
        <taxon>Spiralia</taxon>
        <taxon>Gnathifera</taxon>
        <taxon>Rotifera</taxon>
        <taxon>Eurotatoria</taxon>
        <taxon>Bdelloidea</taxon>
        <taxon>Adinetida</taxon>
        <taxon>Adinetidae</taxon>
        <taxon>Adineta</taxon>
    </lineage>
</organism>
<reference evidence="7" key="1">
    <citation type="submission" date="2021-02" db="EMBL/GenBank/DDBJ databases">
        <authorList>
            <person name="Nowell W R."/>
        </authorList>
    </citation>
    <scope>NUCLEOTIDE SEQUENCE</scope>
</reference>
<dbReference type="EMBL" id="CAJNOR010003598">
    <property type="protein sequence ID" value="CAF1429335.1"/>
    <property type="molecule type" value="Genomic_DNA"/>
</dbReference>
<dbReference type="Gene3D" id="1.10.238.10">
    <property type="entry name" value="EF-hand"/>
    <property type="match status" value="2"/>
</dbReference>
<protein>
    <recommendedName>
        <fullName evidence="6">EF-hand domain-containing protein</fullName>
    </recommendedName>
</protein>
<keyword evidence="5" id="KW-0449">Lipoprotein</keyword>
<name>A0A815NGP9_ADIRI</name>
<accession>A0A815NGP9</accession>
<evidence type="ECO:0000256" key="3">
    <source>
        <dbReference type="ARBA" id="ARBA00022723"/>
    </source>
</evidence>